<accession>A0A812QSL7</accession>
<sequence>MWSSFRPGFSQTSSLFGNEEFNRIYYSVGFEKDGGATASSKPTTVLKIARPASYADLRNHVEQRCHSNLKQMSDETITQLISLIPRDLSELDIRLDVFEFIPNPSRDALVQC</sequence>
<dbReference type="AlphaFoldDB" id="A0A812QSL7"/>
<gene>
    <name evidence="1" type="ORF">SPIL2461_LOCUS9895</name>
</gene>
<dbReference type="EMBL" id="CAJNIZ010017642">
    <property type="protein sequence ID" value="CAE7401081.1"/>
    <property type="molecule type" value="Genomic_DNA"/>
</dbReference>
<keyword evidence="2" id="KW-1185">Reference proteome</keyword>
<reference evidence="1" key="1">
    <citation type="submission" date="2021-02" db="EMBL/GenBank/DDBJ databases">
        <authorList>
            <person name="Dougan E. K."/>
            <person name="Rhodes N."/>
            <person name="Thang M."/>
            <person name="Chan C."/>
        </authorList>
    </citation>
    <scope>NUCLEOTIDE SEQUENCE</scope>
</reference>
<comment type="caution">
    <text evidence="1">The sequence shown here is derived from an EMBL/GenBank/DDBJ whole genome shotgun (WGS) entry which is preliminary data.</text>
</comment>
<evidence type="ECO:0000313" key="2">
    <source>
        <dbReference type="Proteomes" id="UP000649617"/>
    </source>
</evidence>
<dbReference type="OrthoDB" id="10289639at2759"/>
<evidence type="ECO:0000313" key="1">
    <source>
        <dbReference type="EMBL" id="CAE7401081.1"/>
    </source>
</evidence>
<dbReference type="Proteomes" id="UP000649617">
    <property type="component" value="Unassembled WGS sequence"/>
</dbReference>
<name>A0A812QSL7_SYMPI</name>
<proteinExistence type="predicted"/>
<organism evidence="1 2">
    <name type="scientific">Symbiodinium pilosum</name>
    <name type="common">Dinoflagellate</name>
    <dbReference type="NCBI Taxonomy" id="2952"/>
    <lineage>
        <taxon>Eukaryota</taxon>
        <taxon>Sar</taxon>
        <taxon>Alveolata</taxon>
        <taxon>Dinophyceae</taxon>
        <taxon>Suessiales</taxon>
        <taxon>Symbiodiniaceae</taxon>
        <taxon>Symbiodinium</taxon>
    </lineage>
</organism>
<protein>
    <submittedName>
        <fullName evidence="1">Uncharacterized protein</fullName>
    </submittedName>
</protein>